<evidence type="ECO:0000256" key="10">
    <source>
        <dbReference type="SAM" id="MobiDB-lite"/>
    </source>
</evidence>
<dbReference type="PROSITE" id="PS50157">
    <property type="entry name" value="ZINC_FINGER_C2H2_2"/>
    <property type="match status" value="12"/>
</dbReference>
<evidence type="ECO:0000256" key="5">
    <source>
        <dbReference type="ARBA" id="ARBA00022833"/>
    </source>
</evidence>
<feature type="domain" description="C2H2-type" evidence="11">
    <location>
        <begin position="182"/>
        <end position="215"/>
    </location>
</feature>
<evidence type="ECO:0000256" key="8">
    <source>
        <dbReference type="ARBA" id="ARBA00023242"/>
    </source>
</evidence>
<feature type="domain" description="C2H2-type" evidence="11">
    <location>
        <begin position="1120"/>
        <end position="1147"/>
    </location>
</feature>
<sequence>MITQLASPSENSDYLRKIPDIKTSIRIEDALSDKTDNEKVQSIHEFFLQKYTQLNNSLSDYDMYLQELPKLSIVLTECLRILNKIFLPSLIIRTALVKGMDPLSTSEPEVTIKTEPDIAEFDLLDERCDNETSEGNSDLDLNGGNQGEVIQCLKCQFCSETLFGILKLKKHLKNVHSAKVNMTCSTCGEQFKRNKEFKKHLRSNQSCAARSSEKKRSVKVAKKVSGKKKSLQKKGGKVLEDMRSGPEKSEKNKRVGELIKPSVKAGSESKALSLDPTVGLAESEISIDGYTDVTIKSEPSEDDMGSCDNDFLEFANMCTENEAEKSSGKLNKNGSRGTSVPNPVPRDCLKSKVRVLEDVRPPQRRSRKQNLTSLSKDLNNLPELQYQIGIPRATKPLEVYLDMHSSNINSGLAIYQCLQCAKTFSTRASLQAHHKLHVSHAAPVVDPLEINTESEKGKITLLKQPTKLNQGTGVEKDKVTLMTSKITDVAKTSLTDKNKSTAKTQMDSIDIQGKIMPTANQVTNNPLIAPTLLTTVRTSGLPNILTANVSNSKLSPTHKLKVAEAVPTEVKCTIENNNFEKICKNYASVLPKSGTPTGSLLHTPTMNRMSNSLSAQGMASNSSKSPSINIKPMGLATYTGKLTISGVAFSVMPCNFEKLQETTKPESKDDKETFETKPVVSSQKSVRKSALTVSHRTYSQTDNEPEFSISGENLYCERCDKIFTLPQKFTEHMRYHVTKNRYVCSDCGRKFTYEKEYKGHLDAHNGLNPFKCTTCLKYFSSGLSLQRHNRTVHGPKATDKNVKGGHLPEKRWTCTLCNLDFTTRRRFVYHVQRHGKPDMRFQSNNPNRSVSCDVCSSRMTEAAFPKHMLKHEVGFPKPFQCTFCDKNFSQNSSRNKHLLSHPEFSGNICQHCYKELPSQELLEEHESRHPPSPRRRKICQVCGKGLATTYGLKQHMLLHGTETPFQCHVCGKFFKTRNYLRIHNFSHSKRKPFSCKFCDYHYKFGSLGHYHTLHSHFGPNGFSENDKLNREKNFFCEVCGIGFIKEESLRQHRVYHSETKTIRCQKPECAELFFTVYDRSYHLMTAHCVKRKCEYCGKEFKLKAELDQHRRYKHTGESPFSCTLCDRKYKSKPDLNYHIATHTGEYKFQCEYCEKKFISKANMHAHVRIHTNHQCRKCGVTCGSAKAWKEHPCEWKTNTGDIEFLEPLKIEND</sequence>
<keyword evidence="13" id="KW-1185">Reference proteome</keyword>
<feature type="compositionally biased region" description="Polar residues" evidence="10">
    <location>
        <begin position="328"/>
        <end position="341"/>
    </location>
</feature>
<feature type="domain" description="C2H2-type" evidence="11">
    <location>
        <begin position="965"/>
        <end position="992"/>
    </location>
</feature>
<feature type="region of interest" description="Disordered" evidence="10">
    <location>
        <begin position="202"/>
        <end position="259"/>
    </location>
</feature>
<keyword evidence="6" id="KW-0805">Transcription regulation</keyword>
<feature type="domain" description="C2H2-type" evidence="11">
    <location>
        <begin position="1091"/>
        <end position="1119"/>
    </location>
</feature>
<dbReference type="PANTHER" id="PTHR47772:SF13">
    <property type="entry name" value="GASTRULA ZINC FINGER PROTEIN XLCGF49.1-LIKE-RELATED"/>
    <property type="match status" value="1"/>
</dbReference>
<keyword evidence="3" id="KW-0677">Repeat</keyword>
<dbReference type="Proteomes" id="UP000708208">
    <property type="component" value="Unassembled WGS sequence"/>
</dbReference>
<feature type="domain" description="C2H2-type" evidence="11">
    <location>
        <begin position="770"/>
        <end position="798"/>
    </location>
</feature>
<gene>
    <name evidence="12" type="ORF">AFUS01_LOCUS31048</name>
</gene>
<evidence type="ECO:0000256" key="1">
    <source>
        <dbReference type="ARBA" id="ARBA00004123"/>
    </source>
</evidence>
<keyword evidence="7" id="KW-0804">Transcription</keyword>
<comment type="caution">
    <text evidence="12">The sequence shown here is derived from an EMBL/GenBank/DDBJ whole genome shotgun (WGS) entry which is preliminary data.</text>
</comment>
<organism evidence="12 13">
    <name type="scientific">Allacma fusca</name>
    <dbReference type="NCBI Taxonomy" id="39272"/>
    <lineage>
        <taxon>Eukaryota</taxon>
        <taxon>Metazoa</taxon>
        <taxon>Ecdysozoa</taxon>
        <taxon>Arthropoda</taxon>
        <taxon>Hexapoda</taxon>
        <taxon>Collembola</taxon>
        <taxon>Symphypleona</taxon>
        <taxon>Sminthuridae</taxon>
        <taxon>Allacma</taxon>
    </lineage>
</organism>
<feature type="domain" description="C2H2-type" evidence="11">
    <location>
        <begin position="1034"/>
        <end position="1061"/>
    </location>
</feature>
<evidence type="ECO:0000313" key="13">
    <source>
        <dbReference type="Proteomes" id="UP000708208"/>
    </source>
</evidence>
<reference evidence="12" key="1">
    <citation type="submission" date="2021-06" db="EMBL/GenBank/DDBJ databases">
        <authorList>
            <person name="Hodson N. C."/>
            <person name="Mongue J. A."/>
            <person name="Jaron S. K."/>
        </authorList>
    </citation>
    <scope>NUCLEOTIDE SEQUENCE</scope>
</reference>
<keyword evidence="4 9" id="KW-0863">Zinc-finger</keyword>
<evidence type="ECO:0000256" key="4">
    <source>
        <dbReference type="ARBA" id="ARBA00022771"/>
    </source>
</evidence>
<evidence type="ECO:0000256" key="6">
    <source>
        <dbReference type="ARBA" id="ARBA00023015"/>
    </source>
</evidence>
<feature type="domain" description="C2H2-type" evidence="11">
    <location>
        <begin position="415"/>
        <end position="442"/>
    </location>
</feature>
<dbReference type="InterPro" id="IPR013087">
    <property type="entry name" value="Znf_C2H2_type"/>
</dbReference>
<evidence type="ECO:0000256" key="7">
    <source>
        <dbReference type="ARBA" id="ARBA00023163"/>
    </source>
</evidence>
<name>A0A8J2LD74_9HEXA</name>
<evidence type="ECO:0000259" key="11">
    <source>
        <dbReference type="PROSITE" id="PS50157"/>
    </source>
</evidence>
<keyword evidence="2" id="KW-0479">Metal-binding</keyword>
<comment type="subcellular location">
    <subcellularLocation>
        <location evidence="1">Nucleus</location>
    </subcellularLocation>
</comment>
<evidence type="ECO:0000256" key="9">
    <source>
        <dbReference type="PROSITE-ProRule" id="PRU00042"/>
    </source>
</evidence>
<dbReference type="EMBL" id="CAJVCH010486459">
    <property type="protein sequence ID" value="CAG7820669.1"/>
    <property type="molecule type" value="Genomic_DNA"/>
</dbReference>
<feature type="domain" description="C2H2-type" evidence="11">
    <location>
        <begin position="937"/>
        <end position="964"/>
    </location>
</feature>
<evidence type="ECO:0000256" key="3">
    <source>
        <dbReference type="ARBA" id="ARBA00022737"/>
    </source>
</evidence>
<dbReference type="Pfam" id="PF00096">
    <property type="entry name" value="zf-C2H2"/>
    <property type="match status" value="7"/>
</dbReference>
<feature type="domain" description="C2H2-type" evidence="11">
    <location>
        <begin position="1148"/>
        <end position="1175"/>
    </location>
</feature>
<dbReference type="AlphaFoldDB" id="A0A8J2LD74"/>
<dbReference type="PROSITE" id="PS00028">
    <property type="entry name" value="ZINC_FINGER_C2H2_1"/>
    <property type="match status" value="14"/>
</dbReference>
<dbReference type="PANTHER" id="PTHR47772">
    <property type="entry name" value="ZINC FINGER PROTEIN 200"/>
    <property type="match status" value="1"/>
</dbReference>
<dbReference type="GO" id="GO:0005634">
    <property type="term" value="C:nucleus"/>
    <property type="evidence" value="ECO:0007669"/>
    <property type="project" value="UniProtKB-SubCell"/>
</dbReference>
<feature type="domain" description="C2H2-type" evidence="11">
    <location>
        <begin position="714"/>
        <end position="741"/>
    </location>
</feature>
<feature type="compositionally biased region" description="Basic and acidic residues" evidence="10">
    <location>
        <begin position="237"/>
        <end position="257"/>
    </location>
</feature>
<keyword evidence="8" id="KW-0539">Nucleus</keyword>
<accession>A0A8J2LD74</accession>
<dbReference type="GO" id="GO:0008270">
    <property type="term" value="F:zinc ion binding"/>
    <property type="evidence" value="ECO:0007669"/>
    <property type="project" value="UniProtKB-KW"/>
</dbReference>
<dbReference type="FunFam" id="3.30.160.60:FF:000100">
    <property type="entry name" value="Zinc finger 45-like"/>
    <property type="match status" value="2"/>
</dbReference>
<protein>
    <recommendedName>
        <fullName evidence="11">C2H2-type domain-containing protein</fullName>
    </recommendedName>
</protein>
<dbReference type="InterPro" id="IPR050636">
    <property type="entry name" value="C2H2-ZF_domain-containing"/>
</dbReference>
<feature type="domain" description="C2H2-type" evidence="11">
    <location>
        <begin position="879"/>
        <end position="901"/>
    </location>
</feature>
<dbReference type="OrthoDB" id="8117402at2759"/>
<feature type="compositionally biased region" description="Basic residues" evidence="10">
    <location>
        <begin position="216"/>
        <end position="236"/>
    </location>
</feature>
<proteinExistence type="predicted"/>
<feature type="region of interest" description="Disordered" evidence="10">
    <location>
        <begin position="323"/>
        <end position="346"/>
    </location>
</feature>
<feature type="domain" description="C2H2-type" evidence="11">
    <location>
        <begin position="742"/>
        <end position="769"/>
    </location>
</feature>
<evidence type="ECO:0000313" key="12">
    <source>
        <dbReference type="EMBL" id="CAG7820669.1"/>
    </source>
</evidence>
<evidence type="ECO:0000256" key="2">
    <source>
        <dbReference type="ARBA" id="ARBA00022723"/>
    </source>
</evidence>
<keyword evidence="5" id="KW-0862">Zinc</keyword>
<dbReference type="SMART" id="SM00355">
    <property type="entry name" value="ZnF_C2H2"/>
    <property type="match status" value="17"/>
</dbReference>